<dbReference type="AlphaFoldDB" id="A0A8S3PU99"/>
<dbReference type="OrthoDB" id="674963at2759"/>
<dbReference type="PANTHER" id="PTHR12111:SF1">
    <property type="entry name" value="SPLICING FACTOR YJU2"/>
    <property type="match status" value="1"/>
</dbReference>
<evidence type="ECO:0000256" key="3">
    <source>
        <dbReference type="ARBA" id="ARBA00022723"/>
    </source>
</evidence>
<keyword evidence="12" id="KW-1185">Reference proteome</keyword>
<dbReference type="PANTHER" id="PTHR12111">
    <property type="entry name" value="SPLICING FACTOR YJU2"/>
    <property type="match status" value="1"/>
</dbReference>
<dbReference type="Proteomes" id="UP000683360">
    <property type="component" value="Unassembled WGS sequence"/>
</dbReference>
<reference evidence="11" key="1">
    <citation type="submission" date="2021-03" db="EMBL/GenBank/DDBJ databases">
        <authorList>
            <person name="Bekaert M."/>
        </authorList>
    </citation>
    <scope>NUCLEOTIDE SEQUENCE</scope>
</reference>
<feature type="coiled-coil region" evidence="9">
    <location>
        <begin position="363"/>
        <end position="397"/>
    </location>
</feature>
<feature type="compositionally biased region" description="Basic and acidic residues" evidence="10">
    <location>
        <begin position="517"/>
        <end position="526"/>
    </location>
</feature>
<comment type="subcellular location">
    <subcellularLocation>
        <location evidence="1 8">Nucleus</location>
    </subcellularLocation>
</comment>
<feature type="binding site" evidence="8">
    <location>
        <position position="303"/>
    </location>
    <ligand>
        <name>Zn(2+)</name>
        <dbReference type="ChEBI" id="CHEBI:29105"/>
    </ligand>
</feature>
<evidence type="ECO:0000256" key="10">
    <source>
        <dbReference type="SAM" id="MobiDB-lite"/>
    </source>
</evidence>
<feature type="compositionally biased region" description="Basic residues" evidence="10">
    <location>
        <begin position="536"/>
        <end position="547"/>
    </location>
</feature>
<dbReference type="InterPro" id="IPR043701">
    <property type="entry name" value="Yju2"/>
</dbReference>
<evidence type="ECO:0000256" key="8">
    <source>
        <dbReference type="HAMAP-Rule" id="MF_03226"/>
    </source>
</evidence>
<evidence type="ECO:0000256" key="2">
    <source>
        <dbReference type="ARBA" id="ARBA00022664"/>
    </source>
</evidence>
<dbReference type="Pfam" id="PF04502">
    <property type="entry name" value="Saf4_Yju2"/>
    <property type="match status" value="1"/>
</dbReference>
<comment type="function">
    <text evidence="8">Part of the spliceosome which catalyzes two sequential transesterification reactions, first the excision of the non-coding intron from pre-mRNA and then the ligation of the coding exons to form the mature mRNA. Plays a role in stabilizing the structure of the spliceosome catalytic core and docking of the branch helix into the active site, producing 5'-exon and lariat intron-3'-intermediates.</text>
</comment>
<feature type="compositionally biased region" description="Polar residues" evidence="10">
    <location>
        <begin position="506"/>
        <end position="516"/>
    </location>
</feature>
<keyword evidence="4 8" id="KW-0747">Spliceosome</keyword>
<feature type="region of interest" description="Disordered" evidence="10">
    <location>
        <begin position="615"/>
        <end position="637"/>
    </location>
</feature>
<feature type="compositionally biased region" description="Low complexity" evidence="10">
    <location>
        <begin position="555"/>
        <end position="564"/>
    </location>
</feature>
<feature type="compositionally biased region" description="Basic and acidic residues" evidence="10">
    <location>
        <begin position="565"/>
        <end position="577"/>
    </location>
</feature>
<comment type="subunit">
    <text evidence="8">Component of the spliceosome. Present in the activated B complex, the catalytically activated B* complex which catalyzes the branching, the catalytic step 1 C complex catalyzing the exon ligation, and the postcatalytic P complex containing the ligated exons (mRNA) and the excised lariat intron.</text>
</comment>
<feature type="binding site" evidence="8">
    <location>
        <position position="337"/>
    </location>
    <ligand>
        <name>Zn(2+)</name>
        <dbReference type="ChEBI" id="CHEBI:29105"/>
    </ligand>
</feature>
<keyword evidence="9" id="KW-0175">Coiled coil</keyword>
<dbReference type="InterPro" id="IPR007590">
    <property type="entry name" value="Saf4/Yju2"/>
</dbReference>
<keyword evidence="3 8" id="KW-0479">Metal-binding</keyword>
<name>A0A8S3PU99_MYTED</name>
<dbReference type="EMBL" id="CAJPWZ010000160">
    <property type="protein sequence ID" value="CAG2187224.1"/>
    <property type="molecule type" value="Genomic_DNA"/>
</dbReference>
<dbReference type="GO" id="GO:0046872">
    <property type="term" value="F:metal ion binding"/>
    <property type="evidence" value="ECO:0007669"/>
    <property type="project" value="UniProtKB-KW"/>
</dbReference>
<dbReference type="GO" id="GO:0071006">
    <property type="term" value="C:U2-type catalytic step 1 spliceosome"/>
    <property type="evidence" value="ECO:0007669"/>
    <property type="project" value="UniProtKB-UniRule"/>
</dbReference>
<evidence type="ECO:0000256" key="6">
    <source>
        <dbReference type="ARBA" id="ARBA00023187"/>
    </source>
</evidence>
<dbReference type="HAMAP" id="MF_03226">
    <property type="entry name" value="YJU2"/>
    <property type="match status" value="1"/>
</dbReference>
<gene>
    <name evidence="11" type="ORF">MEDL_2706</name>
</gene>
<evidence type="ECO:0000313" key="12">
    <source>
        <dbReference type="Proteomes" id="UP000683360"/>
    </source>
</evidence>
<feature type="compositionally biased region" description="Low complexity" evidence="10">
    <location>
        <begin position="628"/>
        <end position="637"/>
    </location>
</feature>
<evidence type="ECO:0000256" key="7">
    <source>
        <dbReference type="ARBA" id="ARBA00023242"/>
    </source>
</evidence>
<evidence type="ECO:0000256" key="9">
    <source>
        <dbReference type="SAM" id="Coils"/>
    </source>
</evidence>
<feature type="region of interest" description="Disordered" evidence="10">
    <location>
        <begin position="481"/>
        <end position="598"/>
    </location>
</feature>
<comment type="similarity">
    <text evidence="8">Belongs to the CWC16 family. YJU2 subfamily.</text>
</comment>
<dbReference type="GO" id="GO:0000349">
    <property type="term" value="P:generation of catalytic spliceosome for first transesterification step"/>
    <property type="evidence" value="ECO:0007669"/>
    <property type="project" value="UniProtKB-UniRule"/>
</dbReference>
<protein>
    <recommendedName>
        <fullName evidence="8">Splicing factor YJU2</fullName>
    </recommendedName>
</protein>
<sequence length="637" mass="73262">MLALFLSISRLDGSIEHQILEWELEISTEFDNSFICRISKILQKYQLPTAEEIMKNPPSKYIWKKQLQKAINDYWSSIWTEECNTKSTLKHLSLQNNPVNNPHNIWKCVRNNQYDIKKAELKCKLVTGTYMLQSIKAKFSKNIVLPDCKLCKDNDETLEHFLLECTRLGDVRQKCMAKLVNKLREIEGGGTIDVSNDEILMEIILDCSKTNILNNQPMDKLLDIERQTQDLCYQLHIKRTKLLCDIKFYHRFKESLKMSERKVLNKYYPADFDPNNIPKMKREKNRPFNIRLMAPCNMRCDTCGVYIYKGKKFNSRKEDVEDETFLGLRIFRFYIKCPSCVSEIAFKTDLKTTDYVLEAGATRLFEAEKLAKQMAEKEQLEKEQEELNNPMKLLENRTKASRNEIETIDALEEIRDMNSRKAAVDHAKVIEMHLEYEKQLQKLQDEEEEKEIRSIFGEKDGLAVKRLQSIFGEKDGLAVKRLQEDSDSNEDKPKTKKLATEKPTDILSQSSSVIQQKTEKKPESWEKSVGGFNSKKSLKGLVVRKKATTVTSKPSDNQSENSNNSEHKNSQETEKKVALPTWQKISQPQSNGEPVTVNGTATALKNSDVSATNTIVKPSGLGLLGNYSDSDSSNESN</sequence>
<keyword evidence="5 8" id="KW-0862">Zinc</keyword>
<keyword evidence="6" id="KW-0508">mRNA splicing</keyword>
<feature type="binding site" evidence="8">
    <location>
        <position position="340"/>
    </location>
    <ligand>
        <name>Zn(2+)</name>
        <dbReference type="ChEBI" id="CHEBI:29105"/>
    </ligand>
</feature>
<feature type="coiled-coil region" evidence="9">
    <location>
        <begin position="426"/>
        <end position="453"/>
    </location>
</feature>
<evidence type="ECO:0000256" key="1">
    <source>
        <dbReference type="ARBA" id="ARBA00004123"/>
    </source>
</evidence>
<evidence type="ECO:0000313" key="11">
    <source>
        <dbReference type="EMBL" id="CAG2187224.1"/>
    </source>
</evidence>
<comment type="caution">
    <text evidence="11">The sequence shown here is derived from an EMBL/GenBank/DDBJ whole genome shotgun (WGS) entry which is preliminary data.</text>
</comment>
<keyword evidence="7 8" id="KW-0539">Nucleus</keyword>
<organism evidence="11 12">
    <name type="scientific">Mytilus edulis</name>
    <name type="common">Blue mussel</name>
    <dbReference type="NCBI Taxonomy" id="6550"/>
    <lineage>
        <taxon>Eukaryota</taxon>
        <taxon>Metazoa</taxon>
        <taxon>Spiralia</taxon>
        <taxon>Lophotrochozoa</taxon>
        <taxon>Mollusca</taxon>
        <taxon>Bivalvia</taxon>
        <taxon>Autobranchia</taxon>
        <taxon>Pteriomorphia</taxon>
        <taxon>Mytilida</taxon>
        <taxon>Mytiloidea</taxon>
        <taxon>Mytilidae</taxon>
        <taxon>Mytilinae</taxon>
        <taxon>Mytilus</taxon>
    </lineage>
</organism>
<feature type="compositionally biased region" description="Polar residues" evidence="10">
    <location>
        <begin position="583"/>
        <end position="598"/>
    </location>
</feature>
<dbReference type="EMBL" id="CAJPWZ010000160">
    <property type="protein sequence ID" value="CAG2187223.1"/>
    <property type="molecule type" value="Genomic_DNA"/>
</dbReference>
<evidence type="ECO:0000256" key="5">
    <source>
        <dbReference type="ARBA" id="ARBA00022833"/>
    </source>
</evidence>
<evidence type="ECO:0000256" key="4">
    <source>
        <dbReference type="ARBA" id="ARBA00022728"/>
    </source>
</evidence>
<accession>A0A8S3PU99</accession>
<keyword evidence="2" id="KW-0507">mRNA processing</keyword>
<proteinExistence type="inferred from homology"/>
<feature type="compositionally biased region" description="Basic and acidic residues" evidence="10">
    <location>
        <begin position="481"/>
        <end position="504"/>
    </location>
</feature>
<feature type="binding site" evidence="8">
    <location>
        <position position="300"/>
    </location>
    <ligand>
        <name>Zn(2+)</name>
        <dbReference type="ChEBI" id="CHEBI:29105"/>
    </ligand>
</feature>